<protein>
    <submittedName>
        <fullName evidence="2">Uncharacterized protein</fullName>
    </submittedName>
</protein>
<dbReference type="AlphaFoldDB" id="A0A3Q3WYF5"/>
<feature type="region of interest" description="Disordered" evidence="1">
    <location>
        <begin position="1"/>
        <end position="31"/>
    </location>
</feature>
<dbReference type="Proteomes" id="UP000261620">
    <property type="component" value="Unplaced"/>
</dbReference>
<name>A0A3Q3WYF5_MOLML</name>
<keyword evidence="3" id="KW-1185">Reference proteome</keyword>
<proteinExistence type="predicted"/>
<dbReference type="Ensembl" id="ENSMMOT00000014714.1">
    <property type="protein sequence ID" value="ENSMMOP00000014479.1"/>
    <property type="gene ID" value="ENSMMOG00000011071.1"/>
</dbReference>
<accession>A0A3Q3WYF5</accession>
<feature type="compositionally biased region" description="Pro residues" evidence="1">
    <location>
        <begin position="1"/>
        <end position="17"/>
    </location>
</feature>
<evidence type="ECO:0000256" key="1">
    <source>
        <dbReference type="SAM" id="MobiDB-lite"/>
    </source>
</evidence>
<reference evidence="2" key="1">
    <citation type="submission" date="2025-08" db="UniProtKB">
        <authorList>
            <consortium name="Ensembl"/>
        </authorList>
    </citation>
    <scope>IDENTIFICATION</scope>
</reference>
<feature type="compositionally biased region" description="Low complexity" evidence="1">
    <location>
        <begin position="18"/>
        <end position="30"/>
    </location>
</feature>
<evidence type="ECO:0000313" key="2">
    <source>
        <dbReference type="Ensembl" id="ENSMMOP00000014479.1"/>
    </source>
</evidence>
<evidence type="ECO:0000313" key="3">
    <source>
        <dbReference type="Proteomes" id="UP000261620"/>
    </source>
</evidence>
<organism evidence="2 3">
    <name type="scientific">Mola mola</name>
    <name type="common">Ocean sunfish</name>
    <name type="synonym">Tetraodon mola</name>
    <dbReference type="NCBI Taxonomy" id="94237"/>
    <lineage>
        <taxon>Eukaryota</taxon>
        <taxon>Metazoa</taxon>
        <taxon>Chordata</taxon>
        <taxon>Craniata</taxon>
        <taxon>Vertebrata</taxon>
        <taxon>Euteleostomi</taxon>
        <taxon>Actinopterygii</taxon>
        <taxon>Neopterygii</taxon>
        <taxon>Teleostei</taxon>
        <taxon>Neoteleostei</taxon>
        <taxon>Acanthomorphata</taxon>
        <taxon>Eupercaria</taxon>
        <taxon>Tetraodontiformes</taxon>
        <taxon>Molidae</taxon>
        <taxon>Mola</taxon>
    </lineage>
</organism>
<sequence length="260" mass="26507">PFGPSPFGPSPCGPSPCGPSACGSSACGPSPCGPSPCVSLPYGPSTCGFSPCGPSPFGPSPCGPSPCGSSPCGPPPFGSSPFGFSPCGSSPFGPSPCGPSPCVSSPCGPPPFGPSPCGFSPCGSSPCRCLCGSVYFQPHLQGFNQAPIRTPRSSSDLPPPRVVTSQVAAWLKQGSDWSAVGRGEPCRQSRAPRLVYKATDSGLAQDEELLTAENKISPELCVNYRLEDPHTYRDSSASPFSRTEQVSGDVSVVVFLRRGC</sequence>
<reference evidence="2" key="2">
    <citation type="submission" date="2025-09" db="UniProtKB">
        <authorList>
            <consortium name="Ensembl"/>
        </authorList>
    </citation>
    <scope>IDENTIFICATION</scope>
</reference>